<dbReference type="GO" id="GO:0016746">
    <property type="term" value="F:acyltransferase activity"/>
    <property type="evidence" value="ECO:0007669"/>
    <property type="project" value="UniProtKB-KW"/>
</dbReference>
<dbReference type="InterPro" id="IPR016181">
    <property type="entry name" value="Acyl_CoA_acyltransferase"/>
</dbReference>
<name>A0ABU5EI26_9PROT</name>
<keyword evidence="3" id="KW-1185">Reference proteome</keyword>
<gene>
    <name evidence="2" type="ORF">SMD27_23365</name>
</gene>
<keyword evidence="2" id="KW-0012">Acyltransferase</keyword>
<protein>
    <submittedName>
        <fullName evidence="2">GNAT family N-acetyltransferase</fullName>
        <ecNumber evidence="2">2.3.1.-</ecNumber>
    </submittedName>
</protein>
<dbReference type="EMBL" id="JAXCLW010000014">
    <property type="protein sequence ID" value="MDY0885795.1"/>
    <property type="molecule type" value="Genomic_DNA"/>
</dbReference>
<proteinExistence type="predicted"/>
<dbReference type="Proteomes" id="UP001279642">
    <property type="component" value="Unassembled WGS sequence"/>
</dbReference>
<dbReference type="Pfam" id="PF13480">
    <property type="entry name" value="Acetyltransf_6"/>
    <property type="match status" value="1"/>
</dbReference>
<accession>A0ABU5EI26</accession>
<dbReference type="EC" id="2.3.1.-" evidence="2"/>
<sequence>MADLELARNPERFRALKPDWDDLWQRSENAGAFQSFDSCLKIWETIAAPAGRKLCCVLGWDEGRLIAVWPLVIYRRHLWIYLRPLEINDAECSSALIDDAVDQTQWIAAAWEILRRQSGADIAILPHFKQASALAGILQRHHFEEEAGVAVHVPLRAESAWESYYASLSKSHRRDHAKSARRLSELGQIDVKVVEPGDRRGPLLIDWLLAQKRAWAERVNKKGAWLYAQGFRDFLVAYHADEEASPACQLMELTLNGEPLAVQLYFCGKVILHAVIAGFDMRYQKQSPGVLLNQHLLRWAMQRRLDCYLGLGAEQNKKFWSRNEVVEIKSYRISVSWWGRAATWLRSMKQRNGGEKLPSES</sequence>
<evidence type="ECO:0000259" key="1">
    <source>
        <dbReference type="Pfam" id="PF13480"/>
    </source>
</evidence>
<dbReference type="SUPFAM" id="SSF55729">
    <property type="entry name" value="Acyl-CoA N-acyltransferases (Nat)"/>
    <property type="match status" value="1"/>
</dbReference>
<feature type="domain" description="BioF2-like acetyltransferase" evidence="1">
    <location>
        <begin position="170"/>
        <end position="314"/>
    </location>
</feature>
<organism evidence="2 3">
    <name type="scientific">Dongia soli</name>
    <dbReference type="NCBI Taxonomy" id="600628"/>
    <lineage>
        <taxon>Bacteria</taxon>
        <taxon>Pseudomonadati</taxon>
        <taxon>Pseudomonadota</taxon>
        <taxon>Alphaproteobacteria</taxon>
        <taxon>Rhodospirillales</taxon>
        <taxon>Dongiaceae</taxon>
        <taxon>Dongia</taxon>
    </lineage>
</organism>
<keyword evidence="2" id="KW-0808">Transferase</keyword>
<evidence type="ECO:0000313" key="2">
    <source>
        <dbReference type="EMBL" id="MDY0885795.1"/>
    </source>
</evidence>
<comment type="caution">
    <text evidence="2">The sequence shown here is derived from an EMBL/GenBank/DDBJ whole genome shotgun (WGS) entry which is preliminary data.</text>
</comment>
<evidence type="ECO:0000313" key="3">
    <source>
        <dbReference type="Proteomes" id="UP001279642"/>
    </source>
</evidence>
<dbReference type="RefSeq" id="WP_320510871.1">
    <property type="nucleotide sequence ID" value="NZ_JAXCLW010000014.1"/>
</dbReference>
<reference evidence="2 3" key="1">
    <citation type="journal article" date="2016" name="Antonie Van Leeuwenhoek">
        <title>Dongia soli sp. nov., isolated from soil from Dokdo, Korea.</title>
        <authorList>
            <person name="Kim D.U."/>
            <person name="Lee H."/>
            <person name="Kim H."/>
            <person name="Kim S.G."/>
            <person name="Ka J.O."/>
        </authorList>
    </citation>
    <scope>NUCLEOTIDE SEQUENCE [LARGE SCALE GENOMIC DNA]</scope>
    <source>
        <strain evidence="2 3">D78</strain>
    </source>
</reference>
<dbReference type="InterPro" id="IPR038740">
    <property type="entry name" value="BioF2-like_GNAT_dom"/>
</dbReference>